<dbReference type="RefSeq" id="WP_107866001.1">
    <property type="nucleotide sequence ID" value="NZ_QAON01000009.1"/>
</dbReference>
<keyword evidence="3 7" id="KW-0732">Signal</keyword>
<evidence type="ECO:0000256" key="6">
    <source>
        <dbReference type="ARBA" id="ARBA00023284"/>
    </source>
</evidence>
<dbReference type="SUPFAM" id="SSF52833">
    <property type="entry name" value="Thioredoxin-like"/>
    <property type="match status" value="1"/>
</dbReference>
<accession>A0A2T5IYM2</accession>
<feature type="signal peptide" evidence="7">
    <location>
        <begin position="1"/>
        <end position="21"/>
    </location>
</feature>
<dbReference type="PROSITE" id="PS51257">
    <property type="entry name" value="PROKAR_LIPOPROTEIN"/>
    <property type="match status" value="1"/>
</dbReference>
<dbReference type="Gene3D" id="3.40.30.10">
    <property type="entry name" value="Glutaredoxin"/>
    <property type="match status" value="1"/>
</dbReference>
<evidence type="ECO:0000259" key="8">
    <source>
        <dbReference type="Pfam" id="PF10411"/>
    </source>
</evidence>
<feature type="domain" description="Thioredoxin-like fold" evidence="9">
    <location>
        <begin position="131"/>
        <end position="254"/>
    </location>
</feature>
<evidence type="ECO:0000256" key="4">
    <source>
        <dbReference type="ARBA" id="ARBA00022764"/>
    </source>
</evidence>
<proteinExistence type="inferred from homology"/>
<name>A0A2T5IYM2_9GAMM</name>
<feature type="chain" id="PRO_5031598326" description="Thiol:disulfide interchange protein" evidence="7">
    <location>
        <begin position="22"/>
        <end position="258"/>
    </location>
</feature>
<dbReference type="InterPro" id="IPR012336">
    <property type="entry name" value="Thioredoxin-like_fold"/>
</dbReference>
<dbReference type="InterPro" id="IPR033954">
    <property type="entry name" value="DiS-bond_Isoase_DsbC/G"/>
</dbReference>
<comment type="caution">
    <text evidence="10">The sequence shown here is derived from an EMBL/GenBank/DDBJ whole genome shotgun (WGS) entry which is preliminary data.</text>
</comment>
<dbReference type="AlphaFoldDB" id="A0A2T5IYM2"/>
<dbReference type="EMBL" id="QAON01000009">
    <property type="protein sequence ID" value="PTQ89091.1"/>
    <property type="molecule type" value="Genomic_DNA"/>
</dbReference>
<dbReference type="GO" id="GO:0042597">
    <property type="term" value="C:periplasmic space"/>
    <property type="evidence" value="ECO:0007669"/>
    <property type="project" value="UniProtKB-SubCell"/>
</dbReference>
<protein>
    <recommendedName>
        <fullName evidence="7">Thiol:disulfide interchange protein</fullName>
    </recommendedName>
</protein>
<dbReference type="InterPro" id="IPR018950">
    <property type="entry name" value="DiS-bond_isomerase_DsbC/G_N"/>
</dbReference>
<dbReference type="Pfam" id="PF13098">
    <property type="entry name" value="Thioredoxin_2"/>
    <property type="match status" value="1"/>
</dbReference>
<keyword evidence="5" id="KW-1015">Disulfide bond</keyword>
<evidence type="ECO:0000256" key="3">
    <source>
        <dbReference type="ARBA" id="ARBA00022729"/>
    </source>
</evidence>
<dbReference type="InterPro" id="IPR051470">
    <property type="entry name" value="Thiol:disulfide_interchange"/>
</dbReference>
<dbReference type="Proteomes" id="UP000244223">
    <property type="component" value="Unassembled WGS sequence"/>
</dbReference>
<keyword evidence="4 7" id="KW-0574">Periplasm</keyword>
<comment type="similarity">
    <text evidence="2 7">Belongs to the thioredoxin family. DsbC subfamily.</text>
</comment>
<dbReference type="OrthoDB" id="12976at2"/>
<feature type="domain" description="Disulphide bond isomerase DsbC/G N-terminal" evidence="8">
    <location>
        <begin position="41"/>
        <end position="107"/>
    </location>
</feature>
<comment type="subcellular location">
    <subcellularLocation>
        <location evidence="1 7">Periplasm</location>
    </subcellularLocation>
</comment>
<dbReference type="Gene3D" id="3.10.450.70">
    <property type="entry name" value="Disulphide bond isomerase, DsbC/G, N-terminal"/>
    <property type="match status" value="1"/>
</dbReference>
<evidence type="ECO:0000256" key="2">
    <source>
        <dbReference type="ARBA" id="ARBA00009813"/>
    </source>
</evidence>
<dbReference type="PANTHER" id="PTHR35272">
    <property type="entry name" value="THIOL:DISULFIDE INTERCHANGE PROTEIN DSBC-RELATED"/>
    <property type="match status" value="1"/>
</dbReference>
<dbReference type="SUPFAM" id="SSF54423">
    <property type="entry name" value="DsbC/DsbG N-terminal domain-like"/>
    <property type="match status" value="1"/>
</dbReference>
<evidence type="ECO:0000256" key="7">
    <source>
        <dbReference type="RuleBase" id="RU364038"/>
    </source>
</evidence>
<evidence type="ECO:0000259" key="9">
    <source>
        <dbReference type="Pfam" id="PF13098"/>
    </source>
</evidence>
<evidence type="ECO:0000313" key="11">
    <source>
        <dbReference type="Proteomes" id="UP000244223"/>
    </source>
</evidence>
<reference evidence="10 11" key="1">
    <citation type="submission" date="2018-04" db="EMBL/GenBank/DDBJ databases">
        <title>Genomic Encyclopedia of Archaeal and Bacterial Type Strains, Phase II (KMG-II): from individual species to whole genera.</title>
        <authorList>
            <person name="Goeker M."/>
        </authorList>
    </citation>
    <scope>NUCLEOTIDE SEQUENCE [LARGE SCALE GENOMIC DNA]</scope>
    <source>
        <strain evidence="10 11">DSM 5822</strain>
    </source>
</reference>
<dbReference type="PANTHER" id="PTHR35272:SF3">
    <property type="entry name" value="THIOL:DISULFIDE INTERCHANGE PROTEIN DSBC"/>
    <property type="match status" value="1"/>
</dbReference>
<organism evidence="10 11">
    <name type="scientific">Agitococcus lubricus</name>
    <dbReference type="NCBI Taxonomy" id="1077255"/>
    <lineage>
        <taxon>Bacteria</taxon>
        <taxon>Pseudomonadati</taxon>
        <taxon>Pseudomonadota</taxon>
        <taxon>Gammaproteobacteria</taxon>
        <taxon>Moraxellales</taxon>
        <taxon>Moraxellaceae</taxon>
        <taxon>Agitococcus</taxon>
    </lineage>
</organism>
<comment type="function">
    <text evidence="7">Required for disulfide bond formation in some periplasmic proteins. Acts by transferring its disulfide bond to other proteins and is reduced in the process.</text>
</comment>
<sequence>MKLSPFVLPLALLMVSACSQAEPPTTVTKTAISADANMPQIEAAIRGSIKEAIPDAEVTSIKTTPFQGLYEVKAKGYGTAYMSADGRYMVQGELIELRGKQVINVTEQGMAGDRQKALAAIDKKDQIIFPATGQTKGVVYVFTDVDCGYCRKLHMEIPQINQLGIEVRYLAFPRSGYPSPMAKRMEAIWCSANPREALTLAKQGQNITAPECKSPVKAQYDLGQDLGVRGTPAVFLESGMQVGGYLSPKDLAAAMNIR</sequence>
<dbReference type="InterPro" id="IPR009094">
    <property type="entry name" value="DiS-bond_isomerase_DsbC/G_N_sf"/>
</dbReference>
<evidence type="ECO:0000256" key="1">
    <source>
        <dbReference type="ARBA" id="ARBA00004418"/>
    </source>
</evidence>
<keyword evidence="11" id="KW-1185">Reference proteome</keyword>
<dbReference type="Pfam" id="PF10411">
    <property type="entry name" value="DsbC_N"/>
    <property type="match status" value="1"/>
</dbReference>
<gene>
    <name evidence="10" type="ORF">C8N29_109114</name>
</gene>
<keyword evidence="6 7" id="KW-0676">Redox-active center</keyword>
<evidence type="ECO:0000256" key="5">
    <source>
        <dbReference type="ARBA" id="ARBA00023157"/>
    </source>
</evidence>
<evidence type="ECO:0000313" key="10">
    <source>
        <dbReference type="EMBL" id="PTQ89091.1"/>
    </source>
</evidence>
<dbReference type="CDD" id="cd03020">
    <property type="entry name" value="DsbA_DsbC_DsbG"/>
    <property type="match status" value="1"/>
</dbReference>
<dbReference type="InterPro" id="IPR036249">
    <property type="entry name" value="Thioredoxin-like_sf"/>
</dbReference>